<name>A0ABP3QPY2_9ACTN</name>
<gene>
    <name evidence="2" type="ORF">GCM10010394_23280</name>
</gene>
<keyword evidence="3" id="KW-1185">Reference proteome</keyword>
<dbReference type="EMBL" id="BAAACA010000014">
    <property type="protein sequence ID" value="GAA0593311.1"/>
    <property type="molecule type" value="Genomic_DNA"/>
</dbReference>
<feature type="region of interest" description="Disordered" evidence="1">
    <location>
        <begin position="1"/>
        <end position="34"/>
    </location>
</feature>
<proteinExistence type="predicted"/>
<reference evidence="3" key="1">
    <citation type="journal article" date="2019" name="Int. J. Syst. Evol. Microbiol.">
        <title>The Global Catalogue of Microorganisms (GCM) 10K type strain sequencing project: providing services to taxonomists for standard genome sequencing and annotation.</title>
        <authorList>
            <consortium name="The Broad Institute Genomics Platform"/>
            <consortium name="The Broad Institute Genome Sequencing Center for Infectious Disease"/>
            <person name="Wu L."/>
            <person name="Ma J."/>
        </authorList>
    </citation>
    <scope>NUCLEOTIDE SEQUENCE [LARGE SCALE GENOMIC DNA]</scope>
    <source>
        <strain evidence="3">JCM 5067</strain>
    </source>
</reference>
<evidence type="ECO:0000313" key="2">
    <source>
        <dbReference type="EMBL" id="GAA0593311.1"/>
    </source>
</evidence>
<dbReference type="Proteomes" id="UP001500668">
    <property type="component" value="Unassembled WGS sequence"/>
</dbReference>
<organism evidence="2 3">
    <name type="scientific">Streptomyces crystallinus</name>
    <dbReference type="NCBI Taxonomy" id="68191"/>
    <lineage>
        <taxon>Bacteria</taxon>
        <taxon>Bacillati</taxon>
        <taxon>Actinomycetota</taxon>
        <taxon>Actinomycetes</taxon>
        <taxon>Kitasatosporales</taxon>
        <taxon>Streptomycetaceae</taxon>
        <taxon>Streptomyces</taxon>
    </lineage>
</organism>
<accession>A0ABP3QPY2</accession>
<comment type="caution">
    <text evidence="2">The sequence shown here is derived from an EMBL/GenBank/DDBJ whole genome shotgun (WGS) entry which is preliminary data.</text>
</comment>
<feature type="compositionally biased region" description="Basic and acidic residues" evidence="1">
    <location>
        <begin position="14"/>
        <end position="32"/>
    </location>
</feature>
<sequence length="97" mass="10484">MQPVLHIGQRRSHDRVVEQNHELAEAGHREQHAPVGTTAYDRMRCSDGDPSQSSVAPAPLTRVAVHLNALMQSVTALGDYREGRPTNASTSCVKVGA</sequence>
<protein>
    <submittedName>
        <fullName evidence="2">Uncharacterized protein</fullName>
    </submittedName>
</protein>
<evidence type="ECO:0000313" key="3">
    <source>
        <dbReference type="Proteomes" id="UP001500668"/>
    </source>
</evidence>
<evidence type="ECO:0000256" key="1">
    <source>
        <dbReference type="SAM" id="MobiDB-lite"/>
    </source>
</evidence>